<name>A0A8T1UIX8_9STRA</name>
<accession>A0A8T1UIX8</accession>
<reference evidence="2" key="1">
    <citation type="submission" date="2021-01" db="EMBL/GenBank/DDBJ databases">
        <title>Phytophthora aleatoria, a newly-described species from Pinus radiata is distinct from Phytophthora cactorum isolates based on comparative genomics.</title>
        <authorList>
            <person name="Mcdougal R."/>
            <person name="Panda P."/>
            <person name="Williams N."/>
            <person name="Studholme D.J."/>
        </authorList>
    </citation>
    <scope>NUCLEOTIDE SEQUENCE</scope>
    <source>
        <strain evidence="2">NZFS 3830</strain>
    </source>
</reference>
<keyword evidence="1" id="KW-0812">Transmembrane</keyword>
<keyword evidence="1" id="KW-0472">Membrane</keyword>
<evidence type="ECO:0000256" key="1">
    <source>
        <dbReference type="SAM" id="Phobius"/>
    </source>
</evidence>
<sequence length="91" mass="9812">MITSVTRHYTTCTFGRIQSDSKDQKLSDDAQVAIMLMELDLQAPGNVSCVDENTRGHTAVVSVGSALASISVAVATVVRAWRVQMKGGSWR</sequence>
<evidence type="ECO:0000313" key="3">
    <source>
        <dbReference type="Proteomes" id="UP000688947"/>
    </source>
</evidence>
<comment type="caution">
    <text evidence="2">The sequence shown here is derived from an EMBL/GenBank/DDBJ whole genome shotgun (WGS) entry which is preliminary data.</text>
</comment>
<evidence type="ECO:0000313" key="2">
    <source>
        <dbReference type="EMBL" id="KAG6963262.1"/>
    </source>
</evidence>
<dbReference type="EMBL" id="JAENGZ010000277">
    <property type="protein sequence ID" value="KAG6963262.1"/>
    <property type="molecule type" value="Genomic_DNA"/>
</dbReference>
<dbReference type="AlphaFoldDB" id="A0A8T1UIX8"/>
<proteinExistence type="predicted"/>
<gene>
    <name evidence="2" type="ORF">JG687_00006677</name>
</gene>
<protein>
    <submittedName>
        <fullName evidence="2">Uncharacterized protein</fullName>
    </submittedName>
</protein>
<keyword evidence="1" id="KW-1133">Transmembrane helix</keyword>
<organism evidence="2 3">
    <name type="scientific">Phytophthora cactorum</name>
    <dbReference type="NCBI Taxonomy" id="29920"/>
    <lineage>
        <taxon>Eukaryota</taxon>
        <taxon>Sar</taxon>
        <taxon>Stramenopiles</taxon>
        <taxon>Oomycota</taxon>
        <taxon>Peronosporomycetes</taxon>
        <taxon>Peronosporales</taxon>
        <taxon>Peronosporaceae</taxon>
        <taxon>Phytophthora</taxon>
    </lineage>
</organism>
<dbReference type="Proteomes" id="UP000688947">
    <property type="component" value="Unassembled WGS sequence"/>
</dbReference>
<dbReference type="OrthoDB" id="1880067at2759"/>
<feature type="transmembrane region" description="Helical" evidence="1">
    <location>
        <begin position="60"/>
        <end position="81"/>
    </location>
</feature>